<dbReference type="EMBL" id="CM039176">
    <property type="protein sequence ID" value="KAH9717792.1"/>
    <property type="molecule type" value="Genomic_DNA"/>
</dbReference>
<evidence type="ECO:0000313" key="1">
    <source>
        <dbReference type="EMBL" id="KAH9717792.1"/>
    </source>
</evidence>
<evidence type="ECO:0000313" key="2">
    <source>
        <dbReference type="Proteomes" id="UP000829398"/>
    </source>
</evidence>
<keyword evidence="2" id="KW-1185">Reference proteome</keyword>
<gene>
    <name evidence="1" type="ORF">KPL71_021968</name>
</gene>
<reference evidence="2" key="1">
    <citation type="journal article" date="2023" name="Hortic. Res.">
        <title>A chromosome-level phased genome enabling allele-level studies in sweet orange: a case study on citrus Huanglongbing tolerance.</title>
        <authorList>
            <person name="Wu B."/>
            <person name="Yu Q."/>
            <person name="Deng Z."/>
            <person name="Duan Y."/>
            <person name="Luo F."/>
            <person name="Gmitter F. Jr."/>
        </authorList>
    </citation>
    <scope>NUCLEOTIDE SEQUENCE [LARGE SCALE GENOMIC DNA]</scope>
    <source>
        <strain evidence="2">cv. Valencia</strain>
    </source>
</reference>
<proteinExistence type="predicted"/>
<dbReference type="Proteomes" id="UP000829398">
    <property type="component" value="Chromosome 7"/>
</dbReference>
<name>A0ACB8JJ05_CITSI</name>
<comment type="caution">
    <text evidence="1">The sequence shown here is derived from an EMBL/GenBank/DDBJ whole genome shotgun (WGS) entry which is preliminary data.</text>
</comment>
<accession>A0ACB8JJ05</accession>
<protein>
    <submittedName>
        <fullName evidence="1">HVA22-like protein k</fullName>
    </submittedName>
</protein>
<organism evidence="1 2">
    <name type="scientific">Citrus sinensis</name>
    <name type="common">Sweet orange</name>
    <name type="synonym">Citrus aurantium var. sinensis</name>
    <dbReference type="NCBI Taxonomy" id="2711"/>
    <lineage>
        <taxon>Eukaryota</taxon>
        <taxon>Viridiplantae</taxon>
        <taxon>Streptophyta</taxon>
        <taxon>Embryophyta</taxon>
        <taxon>Tracheophyta</taxon>
        <taxon>Spermatophyta</taxon>
        <taxon>Magnoliopsida</taxon>
        <taxon>eudicotyledons</taxon>
        <taxon>Gunneridae</taxon>
        <taxon>Pentapetalae</taxon>
        <taxon>rosids</taxon>
        <taxon>malvids</taxon>
        <taxon>Sapindales</taxon>
        <taxon>Rutaceae</taxon>
        <taxon>Aurantioideae</taxon>
        <taxon>Citrus</taxon>
    </lineage>
</organism>
<sequence>MPLSKSNLTKEVGLRLLFCPLGSNIILRTACCSVVVALPVYSTFKAIERKDEDEQQKWLMYFSIAEVFADKFLTGFAMNYQLKFAFLVWLQLPSTDNNLSPFLLRCQAKADQLRAITHAKIARLCRNLWLHGSCSDGINKVLSHQAELSIYYC</sequence>